<dbReference type="EMBL" id="JACXJA010000082">
    <property type="protein sequence ID" value="MBD2866925.1"/>
    <property type="molecule type" value="Genomic_DNA"/>
</dbReference>
<evidence type="ECO:0000256" key="1">
    <source>
        <dbReference type="SAM" id="Coils"/>
    </source>
</evidence>
<keyword evidence="1" id="KW-0175">Coiled coil</keyword>
<dbReference type="PROSITE" id="PS51257">
    <property type="entry name" value="PROKAR_LIPOPROTEIN"/>
    <property type="match status" value="1"/>
</dbReference>
<reference evidence="2" key="1">
    <citation type="submission" date="2020-09" db="EMBL/GenBank/DDBJ databases">
        <title>A novel bacterium of genus Paenibacillus, isolated from South China Sea.</title>
        <authorList>
            <person name="Huang H."/>
            <person name="Mo K."/>
            <person name="Hu Y."/>
        </authorList>
    </citation>
    <scope>NUCLEOTIDE SEQUENCE</scope>
    <source>
        <strain evidence="2">IB182363</strain>
    </source>
</reference>
<feature type="coiled-coil region" evidence="1">
    <location>
        <begin position="38"/>
        <end position="65"/>
    </location>
</feature>
<evidence type="ECO:0000313" key="2">
    <source>
        <dbReference type="EMBL" id="MBD2866925.1"/>
    </source>
</evidence>
<dbReference type="AlphaFoldDB" id="A0A927CG43"/>
<dbReference type="Proteomes" id="UP000639396">
    <property type="component" value="Unassembled WGS sequence"/>
</dbReference>
<comment type="caution">
    <text evidence="2">The sequence shown here is derived from an EMBL/GenBank/DDBJ whole genome shotgun (WGS) entry which is preliminary data.</text>
</comment>
<name>A0A927CG43_9BACL</name>
<sequence>MKIKSVVLLILVGLFLGGCKDDQLSILEEEKKQWGLKEETYLKDIEELKKTNDLLSEKLNVIQTTPQLSLEQLLYEDVMDIYEKYPWLQVNRNEMILNKVTIGRYINDPKAITVTDPLILKNVPFLLLVEHRYFGGFPSGYQSEVGEYTYTLHTETDEHQVQVIGRGLIAIGEDRLKVSNGIHKLAEAFVKSENDYGNHIFTKIQNSGLMVGQKQHTYALFSEFRIKGVASVLSEGVFLKHKPVGEVDELLETITFYYQGEEIIMHLYPDYIHLIEGDKQHWLEMEKGGQTILSFLSAG</sequence>
<dbReference type="RefSeq" id="WP_190932539.1">
    <property type="nucleotide sequence ID" value="NZ_JACXJA010000082.1"/>
</dbReference>
<keyword evidence="3" id="KW-1185">Reference proteome</keyword>
<accession>A0A927CG43</accession>
<organism evidence="2 3">
    <name type="scientific">Paenibacillus oceani</name>
    <dbReference type="NCBI Taxonomy" id="2772510"/>
    <lineage>
        <taxon>Bacteria</taxon>
        <taxon>Bacillati</taxon>
        <taxon>Bacillota</taxon>
        <taxon>Bacilli</taxon>
        <taxon>Bacillales</taxon>
        <taxon>Paenibacillaceae</taxon>
        <taxon>Paenibacillus</taxon>
    </lineage>
</organism>
<proteinExistence type="predicted"/>
<protein>
    <submittedName>
        <fullName evidence="2">Uncharacterized protein</fullName>
    </submittedName>
</protein>
<evidence type="ECO:0000313" key="3">
    <source>
        <dbReference type="Proteomes" id="UP000639396"/>
    </source>
</evidence>
<gene>
    <name evidence="2" type="ORF">IDH45_33670</name>
</gene>